<evidence type="ECO:0000313" key="4">
    <source>
        <dbReference type="Proteomes" id="UP001385389"/>
    </source>
</evidence>
<dbReference type="EC" id="2.1.-.-" evidence="3"/>
<dbReference type="Pfam" id="PF13649">
    <property type="entry name" value="Methyltransf_25"/>
    <property type="match status" value="1"/>
</dbReference>
<dbReference type="RefSeq" id="WP_338668153.1">
    <property type="nucleotide sequence ID" value="NZ_CP146609.1"/>
</dbReference>
<dbReference type="GO" id="GO:0008168">
    <property type="term" value="F:methyltransferase activity"/>
    <property type="evidence" value="ECO:0007669"/>
    <property type="project" value="UniProtKB-KW"/>
</dbReference>
<dbReference type="PANTHER" id="PTHR43861">
    <property type="entry name" value="TRANS-ACONITATE 2-METHYLTRANSFERASE-RELATED"/>
    <property type="match status" value="1"/>
</dbReference>
<organism evidence="3 4">
    <name type="scientific">Pseudodesulfovibrio methanolicus</name>
    <dbReference type="NCBI Taxonomy" id="3126690"/>
    <lineage>
        <taxon>Bacteria</taxon>
        <taxon>Pseudomonadati</taxon>
        <taxon>Thermodesulfobacteriota</taxon>
        <taxon>Desulfovibrionia</taxon>
        <taxon>Desulfovibrionales</taxon>
        <taxon>Desulfovibrionaceae</taxon>
    </lineage>
</organism>
<keyword evidence="3" id="KW-0489">Methyltransferase</keyword>
<accession>A0ABZ2J137</accession>
<evidence type="ECO:0000256" key="1">
    <source>
        <dbReference type="ARBA" id="ARBA00022679"/>
    </source>
</evidence>
<dbReference type="CDD" id="cd02440">
    <property type="entry name" value="AdoMet_MTases"/>
    <property type="match status" value="1"/>
</dbReference>
<evidence type="ECO:0000313" key="3">
    <source>
        <dbReference type="EMBL" id="WWX22458.1"/>
    </source>
</evidence>
<keyword evidence="1 3" id="KW-0808">Transferase</keyword>
<dbReference type="SUPFAM" id="SSF53335">
    <property type="entry name" value="S-adenosyl-L-methionine-dependent methyltransferases"/>
    <property type="match status" value="1"/>
</dbReference>
<dbReference type="Proteomes" id="UP001385389">
    <property type="component" value="Chromosome"/>
</dbReference>
<proteinExistence type="predicted"/>
<sequence>MVTKVYIPMDDYVGLLPGILEARIPNRKGRPRPELDLGGLRCMFLSFEGIDAYARTPFAFPFVMSLLRGEFRQPMHCLEEVDWLYLGGDKAVFIAALADHAAATGEEAELIPFRQLTGAVPQEPREGEYHVTIPRNTVNYNEQAWVRDKSLLADTPPEEWGRKTAVNTGNYAHLVERFAEPILPRPPRLIVDLGSGLGYTTAGLARCYPDAQVFGLELSDAALEMARTSFDEPNLTFLKHDISTPLDFEEGAIDLLVSINALAYACDQKRSADDIFSKLSPDGLFFNHSRIGYSHDFWEFPYSLIWPLIFQIYPETWAGAAGAHGLKTRMLPPQLSRRLTPWSFMHPMSQGTRRAMERCSLRYQEEDASEYLPCITHSLLLHSRHVEDNMDRHLSGDGSRRETLAHCLGLFPEMPGYVQELALRSRRENAKEMGLGDVGMDYCRRFVGCPVGF</sequence>
<evidence type="ECO:0000259" key="2">
    <source>
        <dbReference type="Pfam" id="PF13649"/>
    </source>
</evidence>
<reference evidence="3 4" key="1">
    <citation type="submission" date="2024-03" db="EMBL/GenBank/DDBJ databases">
        <title>Phenotype and Genome Characterization of a Sulfate-Reducing Bacterium Pseudodesulfovibrio sp. strain 5S69, isolated from Petroleum Reservoir in Tatarstan (Russia).</title>
        <authorList>
            <person name="Bidzhieva S.K."/>
            <person name="Kadnikov V."/>
            <person name="Tourova T.P."/>
            <person name="Samigullina S.R."/>
            <person name="Sokolova D.S."/>
            <person name="Poltaraus A.B."/>
            <person name="Avtukh A.N."/>
            <person name="Tereshina V.M."/>
            <person name="Mardanov A.V."/>
            <person name="Nazina T.N."/>
        </authorList>
    </citation>
    <scope>NUCLEOTIDE SEQUENCE [LARGE SCALE GENOMIC DNA]</scope>
    <source>
        <strain evidence="3 4">5S69</strain>
    </source>
</reference>
<protein>
    <submittedName>
        <fullName evidence="3">Class I SAM-dependent methyltransferase</fullName>
        <ecNumber evidence="3">2.1.-.-</ecNumber>
    </submittedName>
</protein>
<gene>
    <name evidence="3" type="ORF">V8V93_18705</name>
</gene>
<dbReference type="Gene3D" id="3.40.50.150">
    <property type="entry name" value="Vaccinia Virus protein VP39"/>
    <property type="match status" value="1"/>
</dbReference>
<dbReference type="InterPro" id="IPR029063">
    <property type="entry name" value="SAM-dependent_MTases_sf"/>
</dbReference>
<name>A0ABZ2J137_9BACT</name>
<dbReference type="EMBL" id="CP146609">
    <property type="protein sequence ID" value="WWX22458.1"/>
    <property type="molecule type" value="Genomic_DNA"/>
</dbReference>
<feature type="domain" description="Methyltransferase" evidence="2">
    <location>
        <begin position="190"/>
        <end position="283"/>
    </location>
</feature>
<keyword evidence="4" id="KW-1185">Reference proteome</keyword>
<dbReference type="GO" id="GO:0032259">
    <property type="term" value="P:methylation"/>
    <property type="evidence" value="ECO:0007669"/>
    <property type="project" value="UniProtKB-KW"/>
</dbReference>
<dbReference type="InterPro" id="IPR041698">
    <property type="entry name" value="Methyltransf_25"/>
</dbReference>